<reference evidence="1" key="1">
    <citation type="submission" date="2022-06" db="EMBL/GenBank/DDBJ databases">
        <authorList>
            <person name="Legras J.-L."/>
            <person name="Devillers H."/>
            <person name="Grondin C."/>
        </authorList>
    </citation>
    <scope>NUCLEOTIDE SEQUENCE</scope>
    <source>
        <strain evidence="1">CLIB 1444</strain>
    </source>
</reference>
<accession>A0ACA9YDX5</accession>
<dbReference type="Proteomes" id="UP001152531">
    <property type="component" value="Unassembled WGS sequence"/>
</dbReference>
<organism evidence="1 2">
    <name type="scientific">[Candida] jaroonii</name>
    <dbReference type="NCBI Taxonomy" id="467808"/>
    <lineage>
        <taxon>Eukaryota</taxon>
        <taxon>Fungi</taxon>
        <taxon>Dikarya</taxon>
        <taxon>Ascomycota</taxon>
        <taxon>Saccharomycotina</taxon>
        <taxon>Pichiomycetes</taxon>
        <taxon>Debaryomycetaceae</taxon>
        <taxon>Yamadazyma</taxon>
    </lineage>
</organism>
<keyword evidence="1" id="KW-0482">Metalloprotease</keyword>
<evidence type="ECO:0000313" key="1">
    <source>
        <dbReference type="EMBL" id="CAH6723279.1"/>
    </source>
</evidence>
<sequence length="269" mass="30454">MVIQGKSKPKPPERPPPTSRITKITSLQRFPDKEYAATILHDVAKAVAPLMHENNFKVGVLCEMFPKNANLLGLNVNKGQKIMLRLRYHSNDRSFLPMTDIIGTMLHELTHNLVGPHNADFYRHLDRLQDRFDQVRYQPDLVKGYVCEENKLGGRRLNVREQRVKAVTKFKSERRKLGGEKKDKLISELVREAAERRWKDSVWCGGVVDLTGDLEVETETVGDLGVEKGETELVGDLGVETVDVEDLEAVEESAQGQTEGKDKEIIVID</sequence>
<name>A0ACA9YDX5_9ASCO</name>
<keyword evidence="1" id="KW-0645">Protease</keyword>
<dbReference type="EMBL" id="CALSDN010000014">
    <property type="protein sequence ID" value="CAH6723279.1"/>
    <property type="molecule type" value="Genomic_DNA"/>
</dbReference>
<keyword evidence="1" id="KW-0378">Hydrolase</keyword>
<evidence type="ECO:0000313" key="2">
    <source>
        <dbReference type="Proteomes" id="UP001152531"/>
    </source>
</evidence>
<proteinExistence type="predicted"/>
<gene>
    <name evidence="1" type="ORF">CLIB1444_14S00562</name>
</gene>
<keyword evidence="2" id="KW-1185">Reference proteome</keyword>
<comment type="caution">
    <text evidence="1">The sequence shown here is derived from an EMBL/GenBank/DDBJ whole genome shotgun (WGS) entry which is preliminary data.</text>
</comment>
<protein>
    <submittedName>
        <fullName evidence="1">DNA-dependent metalloprotease Wss1p</fullName>
    </submittedName>
</protein>